<dbReference type="EMBL" id="FUWW01000001">
    <property type="protein sequence ID" value="SJZ33135.1"/>
    <property type="molecule type" value="Genomic_DNA"/>
</dbReference>
<dbReference type="RefSeq" id="WP_078767571.1">
    <property type="nucleotide sequence ID" value="NZ_FUWW01000001.1"/>
</dbReference>
<dbReference type="AlphaFoldDB" id="A0A1T4JSP3"/>
<protein>
    <submittedName>
        <fullName evidence="1">Uncharacterized protein</fullName>
    </submittedName>
</protein>
<keyword evidence="2" id="KW-1185">Reference proteome</keyword>
<evidence type="ECO:0000313" key="1">
    <source>
        <dbReference type="EMBL" id="SJZ33135.1"/>
    </source>
</evidence>
<dbReference type="STRING" id="290054.SAMN02745114_00047"/>
<proteinExistence type="predicted"/>
<gene>
    <name evidence="1" type="ORF">SAMN02745114_00047</name>
</gene>
<dbReference type="Proteomes" id="UP000190657">
    <property type="component" value="Unassembled WGS sequence"/>
</dbReference>
<name>A0A1T4JSP3_9FIRM</name>
<accession>A0A1T4JSP3</accession>
<sequence>MFKFFDFNFNKAFNSYDTLDGVKCQTTPKTMSQLEAAVEAVKAVGLNQIHEVKKEWFSSEEQYNMFCRRLNVLNQNLI</sequence>
<reference evidence="2" key="1">
    <citation type="submission" date="2017-02" db="EMBL/GenBank/DDBJ databases">
        <authorList>
            <person name="Varghese N."/>
            <person name="Submissions S."/>
        </authorList>
    </citation>
    <scope>NUCLEOTIDE SEQUENCE [LARGE SCALE GENOMIC DNA]</scope>
    <source>
        <strain evidence="2">ATCC 51222</strain>
    </source>
</reference>
<evidence type="ECO:0000313" key="2">
    <source>
        <dbReference type="Proteomes" id="UP000190657"/>
    </source>
</evidence>
<organism evidence="1 2">
    <name type="scientific">Eubacterium coprostanoligenes</name>
    <dbReference type="NCBI Taxonomy" id="290054"/>
    <lineage>
        <taxon>Bacteria</taxon>
        <taxon>Bacillati</taxon>
        <taxon>Bacillota</taxon>
        <taxon>Clostridia</taxon>
        <taxon>Eubacteriales</taxon>
        <taxon>Eubacteriaceae</taxon>
        <taxon>Eubacterium</taxon>
    </lineage>
</organism>